<dbReference type="Gene3D" id="1.10.287.1350">
    <property type="match status" value="1"/>
</dbReference>
<dbReference type="GO" id="GO:0008168">
    <property type="term" value="F:methyltransferase activity"/>
    <property type="evidence" value="ECO:0007669"/>
    <property type="project" value="UniProtKB-KW"/>
</dbReference>
<dbReference type="InterPro" id="IPR036390">
    <property type="entry name" value="WH_DNA-bd_sf"/>
</dbReference>
<evidence type="ECO:0000313" key="7">
    <source>
        <dbReference type="Proteomes" id="UP001550853"/>
    </source>
</evidence>
<keyword evidence="1 6" id="KW-0489">Methyltransferase</keyword>
<reference evidence="6 7" key="1">
    <citation type="submission" date="2024-06" db="EMBL/GenBank/DDBJ databases">
        <title>The Natural Products Discovery Center: Release of the First 8490 Sequenced Strains for Exploring Actinobacteria Biosynthetic Diversity.</title>
        <authorList>
            <person name="Kalkreuter E."/>
            <person name="Kautsar S.A."/>
            <person name="Yang D."/>
            <person name="Bader C.D."/>
            <person name="Teijaro C.N."/>
            <person name="Fluegel L."/>
            <person name="Davis C.M."/>
            <person name="Simpson J.R."/>
            <person name="Lauterbach L."/>
            <person name="Steele A.D."/>
            <person name="Gui C."/>
            <person name="Meng S."/>
            <person name="Li G."/>
            <person name="Viehrig K."/>
            <person name="Ye F."/>
            <person name="Su P."/>
            <person name="Kiefer A.F."/>
            <person name="Nichols A."/>
            <person name="Cepeda A.J."/>
            <person name="Yan W."/>
            <person name="Fan B."/>
            <person name="Jiang Y."/>
            <person name="Adhikari A."/>
            <person name="Zheng C.-J."/>
            <person name="Schuster L."/>
            <person name="Cowan T.M."/>
            <person name="Smanski M.J."/>
            <person name="Chevrette M.G."/>
            <person name="De Carvalho L.P.S."/>
            <person name="Shen B."/>
        </authorList>
    </citation>
    <scope>NUCLEOTIDE SEQUENCE [LARGE SCALE GENOMIC DNA]</scope>
    <source>
        <strain evidence="6 7">NPDC033039</strain>
    </source>
</reference>
<dbReference type="InterPro" id="IPR012967">
    <property type="entry name" value="COMT_dimerisation"/>
</dbReference>
<dbReference type="InterPro" id="IPR036388">
    <property type="entry name" value="WH-like_DNA-bd_sf"/>
</dbReference>
<keyword evidence="2" id="KW-0808">Transferase</keyword>
<dbReference type="InterPro" id="IPR001077">
    <property type="entry name" value="COMT_C"/>
</dbReference>
<dbReference type="Pfam" id="PF08100">
    <property type="entry name" value="Dimerisation"/>
    <property type="match status" value="1"/>
</dbReference>
<accession>A0ABV2Z459</accession>
<dbReference type="Gene3D" id="1.10.10.10">
    <property type="entry name" value="Winged helix-like DNA-binding domain superfamily/Winged helix DNA-binding domain"/>
    <property type="match status" value="1"/>
</dbReference>
<dbReference type="PROSITE" id="PS51683">
    <property type="entry name" value="SAM_OMT_II"/>
    <property type="match status" value="1"/>
</dbReference>
<dbReference type="EMBL" id="JBEZVI010000019">
    <property type="protein sequence ID" value="MEU3712772.1"/>
    <property type="molecule type" value="Genomic_DNA"/>
</dbReference>
<dbReference type="PANTHER" id="PTHR43712">
    <property type="entry name" value="PUTATIVE (AFU_ORTHOLOGUE AFUA_4G14580)-RELATED"/>
    <property type="match status" value="1"/>
</dbReference>
<gene>
    <name evidence="6" type="ORF">AB0E61_22085</name>
</gene>
<feature type="domain" description="O-methyltransferase dimerisation" evidence="5">
    <location>
        <begin position="22"/>
        <end position="96"/>
    </location>
</feature>
<evidence type="ECO:0000256" key="2">
    <source>
        <dbReference type="ARBA" id="ARBA00022679"/>
    </source>
</evidence>
<evidence type="ECO:0000313" key="6">
    <source>
        <dbReference type="EMBL" id="MEU3712772.1"/>
    </source>
</evidence>
<proteinExistence type="predicted"/>
<sequence>MTGGPDSGGRTRPGSGGTRLLDLSDGLLAARALHLVAAVGVADALATGPRPVTELAAATRTHPDALHRLLRVLAGEDVFREVRPGVFALSPTGEYLRSDHPDSVHALLAFSELVGRSFADAMHSLRTGEATFPQTYGRPFFDHLRARPEADSLFHTGMAQVTRRDAAALTDAYDFGGARTVVDIGGGDGSLLLSVLDAFPGIEGVLFDQPHVVAAARERIAAAGLADRCRTVAGDLFGPLPPGGDLYLLKWILHDWPDEEAVTVLRGCRRAMGPDGRLLVIERLIPPGDHPHPAKMLDLVVLVLLGGRERTAQEYEALLAEAGLAARRVIDTGSGLSILEARRA</sequence>
<dbReference type="PANTHER" id="PTHR43712:SF2">
    <property type="entry name" value="O-METHYLTRANSFERASE CICE"/>
    <property type="match status" value="1"/>
</dbReference>
<dbReference type="InterPro" id="IPR016461">
    <property type="entry name" value="COMT-like"/>
</dbReference>
<dbReference type="InterPro" id="IPR029063">
    <property type="entry name" value="SAM-dependent_MTases_sf"/>
</dbReference>
<feature type="domain" description="O-methyltransferase C-terminal" evidence="4">
    <location>
        <begin position="119"/>
        <end position="324"/>
    </location>
</feature>
<dbReference type="PIRSF" id="PIRSF005739">
    <property type="entry name" value="O-mtase"/>
    <property type="match status" value="1"/>
</dbReference>
<protein>
    <submittedName>
        <fullName evidence="6">Methyltransferase</fullName>
    </submittedName>
</protein>
<evidence type="ECO:0000256" key="3">
    <source>
        <dbReference type="ARBA" id="ARBA00022691"/>
    </source>
</evidence>
<comment type="caution">
    <text evidence="6">The sequence shown here is derived from an EMBL/GenBank/DDBJ whole genome shotgun (WGS) entry which is preliminary data.</text>
</comment>
<dbReference type="Gene3D" id="3.40.50.150">
    <property type="entry name" value="Vaccinia Virus protein VP39"/>
    <property type="match status" value="1"/>
</dbReference>
<name>A0ABV2Z459_9ACTN</name>
<evidence type="ECO:0000259" key="5">
    <source>
        <dbReference type="Pfam" id="PF08100"/>
    </source>
</evidence>
<organism evidence="6 7">
    <name type="scientific">Streptomyces catenulae</name>
    <dbReference type="NCBI Taxonomy" id="66875"/>
    <lineage>
        <taxon>Bacteria</taxon>
        <taxon>Bacillati</taxon>
        <taxon>Actinomycetota</taxon>
        <taxon>Actinomycetes</taxon>
        <taxon>Kitasatosporales</taxon>
        <taxon>Streptomycetaceae</taxon>
        <taxon>Streptomyces</taxon>
    </lineage>
</organism>
<dbReference type="GO" id="GO:0032259">
    <property type="term" value="P:methylation"/>
    <property type="evidence" value="ECO:0007669"/>
    <property type="project" value="UniProtKB-KW"/>
</dbReference>
<dbReference type="RefSeq" id="WP_211266220.1">
    <property type="nucleotide sequence ID" value="NZ_JBEZVI010000019.1"/>
</dbReference>
<dbReference type="SUPFAM" id="SSF53335">
    <property type="entry name" value="S-adenosyl-L-methionine-dependent methyltransferases"/>
    <property type="match status" value="1"/>
</dbReference>
<keyword evidence="7" id="KW-1185">Reference proteome</keyword>
<evidence type="ECO:0000256" key="1">
    <source>
        <dbReference type="ARBA" id="ARBA00022603"/>
    </source>
</evidence>
<evidence type="ECO:0000259" key="4">
    <source>
        <dbReference type="Pfam" id="PF00891"/>
    </source>
</evidence>
<keyword evidence="3" id="KW-0949">S-adenosyl-L-methionine</keyword>
<dbReference type="Pfam" id="PF00891">
    <property type="entry name" value="Methyltransf_2"/>
    <property type="match status" value="1"/>
</dbReference>
<dbReference type="Proteomes" id="UP001550853">
    <property type="component" value="Unassembled WGS sequence"/>
</dbReference>
<dbReference type="CDD" id="cd02440">
    <property type="entry name" value="AdoMet_MTases"/>
    <property type="match status" value="1"/>
</dbReference>
<dbReference type="SUPFAM" id="SSF46785">
    <property type="entry name" value="Winged helix' DNA-binding domain"/>
    <property type="match status" value="1"/>
</dbReference>